<comment type="caution">
    <text evidence="1">The sequence shown here is derived from an EMBL/GenBank/DDBJ whole genome shotgun (WGS) entry which is preliminary data.</text>
</comment>
<dbReference type="SUPFAM" id="SSF109604">
    <property type="entry name" value="HD-domain/PDEase-like"/>
    <property type="match status" value="1"/>
</dbReference>
<evidence type="ECO:0000313" key="1">
    <source>
        <dbReference type="EMBL" id="PDH32122.1"/>
    </source>
</evidence>
<dbReference type="InterPro" id="IPR006311">
    <property type="entry name" value="TAT_signal"/>
</dbReference>
<dbReference type="Proteomes" id="UP000219329">
    <property type="component" value="Unassembled WGS sequence"/>
</dbReference>
<protein>
    <recommendedName>
        <fullName evidence="3">HD domain-containing protein</fullName>
    </recommendedName>
</protein>
<dbReference type="Gene3D" id="1.10.3210.10">
    <property type="entry name" value="Hypothetical protein af1432"/>
    <property type="match status" value="1"/>
</dbReference>
<name>A0A2A5W6T1_9GAMM</name>
<gene>
    <name evidence="1" type="ORF">CNF02_12900</name>
</gene>
<reference evidence="1 2" key="1">
    <citation type="submission" date="2017-08" db="EMBL/GenBank/DDBJ databases">
        <title>Fine stratification of microbial communities through a metagenomic profile of the photic zone.</title>
        <authorList>
            <person name="Haro-Moreno J.M."/>
            <person name="Lopez-Perez M."/>
            <person name="De La Torre J."/>
            <person name="Picazo A."/>
            <person name="Camacho A."/>
            <person name="Rodriguez-Valera F."/>
        </authorList>
    </citation>
    <scope>NUCLEOTIDE SEQUENCE [LARGE SCALE GENOMIC DNA]</scope>
    <source>
        <strain evidence="1">MED-G28</strain>
    </source>
</reference>
<evidence type="ECO:0000313" key="2">
    <source>
        <dbReference type="Proteomes" id="UP000219329"/>
    </source>
</evidence>
<organism evidence="1 2">
    <name type="scientific">OM182 bacterium MED-G28</name>
    <dbReference type="NCBI Taxonomy" id="1986256"/>
    <lineage>
        <taxon>Bacteria</taxon>
        <taxon>Pseudomonadati</taxon>
        <taxon>Pseudomonadota</taxon>
        <taxon>Gammaproteobacteria</taxon>
        <taxon>OMG group</taxon>
        <taxon>OM182 clade</taxon>
    </lineage>
</organism>
<dbReference type="PROSITE" id="PS51318">
    <property type="entry name" value="TAT"/>
    <property type="match status" value="1"/>
</dbReference>
<proteinExistence type="predicted"/>
<evidence type="ECO:0008006" key="3">
    <source>
        <dbReference type="Google" id="ProtNLM"/>
    </source>
</evidence>
<sequence length="272" mass="31069">MDRRKFMNRAAAVAAASFTAEMTLSQRAEAFEGVMIQGLPYHVGRPVICEPDRERSMAPPGSRIGGGGAPSAKLVAGMNDPRLPPMPKKPTLLDFYRYRIPNPSHLLQSANLAMKNGMDEKVILACLLHDISVEGFLRTDHGFWGSQLVAPYVDEEVSWAIQKHQALRFFADESVGYEYPAAYREWFGYDYQVEPWVQAEYDEARNHRWYMTSRLITLNDLYSFDPDVTDIEIDQFEDVVGRNFKQPKEGLGFDGSSVAHMWRTMIWPHSWL</sequence>
<dbReference type="EMBL" id="NTJZ01000022">
    <property type="protein sequence ID" value="PDH32122.1"/>
    <property type="molecule type" value="Genomic_DNA"/>
</dbReference>
<accession>A0A2A5W6T1</accession>
<dbReference type="AlphaFoldDB" id="A0A2A5W6T1"/>